<comment type="caution">
    <text evidence="1">The sequence shown here is derived from an EMBL/GenBank/DDBJ whole genome shotgun (WGS) entry which is preliminary data.</text>
</comment>
<evidence type="ECO:0000313" key="2">
    <source>
        <dbReference type="Proteomes" id="UP000078003"/>
    </source>
</evidence>
<dbReference type="SUPFAM" id="SSF56281">
    <property type="entry name" value="Metallo-hydrolase/oxidoreductase"/>
    <property type="match status" value="1"/>
</dbReference>
<dbReference type="AlphaFoldDB" id="A0A1A9RAF9"/>
<protein>
    <submittedName>
        <fullName evidence="1">DUF4336 domain-containing protein</fullName>
    </submittedName>
</protein>
<dbReference type="PANTHER" id="PTHR33835:SF1">
    <property type="entry name" value="METALLO-BETA-LACTAMASE DOMAIN-CONTAINING PROTEIN"/>
    <property type="match status" value="1"/>
</dbReference>
<dbReference type="EMBL" id="LXSF01000012">
    <property type="protein sequence ID" value="OAM15645.1"/>
    <property type="molecule type" value="Genomic_DNA"/>
</dbReference>
<dbReference type="Proteomes" id="UP000078003">
    <property type="component" value="Unassembled WGS sequence"/>
</dbReference>
<evidence type="ECO:0000313" key="1">
    <source>
        <dbReference type="EMBL" id="OAM15645.1"/>
    </source>
</evidence>
<gene>
    <name evidence="1" type="ORF">A7P85_10830</name>
</gene>
<reference evidence="2" key="1">
    <citation type="submission" date="2016-05" db="EMBL/GenBank/DDBJ databases">
        <title>Draft genome of Corynebacterium afermentans subsp. afermentans LCDC 88199T.</title>
        <authorList>
            <person name="Bernier A.-M."/>
            <person name="Bernard K."/>
        </authorList>
    </citation>
    <scope>NUCLEOTIDE SEQUENCE [LARGE SCALE GENOMIC DNA]</scope>
    <source>
        <strain evidence="2">NML01-0328</strain>
    </source>
</reference>
<dbReference type="InterPro" id="IPR025638">
    <property type="entry name" value="DUF4336"/>
</dbReference>
<accession>A0A1A9RAF9</accession>
<dbReference type="RefSeq" id="WP_064085029.1">
    <property type="nucleotide sequence ID" value="NZ_LXSF01000012.1"/>
</dbReference>
<sequence>MSAPIHLYHPLHTLKPFGSNIWIADGGIVRMAFPLGLSIPFSTRMTVIRLADGGLWCHSPIEPHPELLSRINALGEVRHLVSPNRIHYAHIPAWQKHYPQATAWASLGVRERAAAQRIAVSFDADLGHSAPAQWADDIAQLPFLGSSVMTETVFFHRASRTLILADLIENFEPAKFSSRFWAQVMKWVGIAEPDGKTPPDWRATFRNRAAARESLAQMLAWQPEKIILAHGRCYEANGTAELRRAFRWLKPDQSK</sequence>
<proteinExistence type="predicted"/>
<dbReference type="Pfam" id="PF14234">
    <property type="entry name" value="DUF4336"/>
    <property type="match status" value="1"/>
</dbReference>
<organism evidence="1 2">
    <name type="scientific">Eikenella corrodens</name>
    <dbReference type="NCBI Taxonomy" id="539"/>
    <lineage>
        <taxon>Bacteria</taxon>
        <taxon>Pseudomonadati</taxon>
        <taxon>Pseudomonadota</taxon>
        <taxon>Betaproteobacteria</taxon>
        <taxon>Neisseriales</taxon>
        <taxon>Neisseriaceae</taxon>
        <taxon>Eikenella</taxon>
    </lineage>
</organism>
<dbReference type="InterPro" id="IPR036866">
    <property type="entry name" value="RibonucZ/Hydroxyglut_hydro"/>
</dbReference>
<name>A0A1A9RAF9_EIKCO</name>
<dbReference type="PANTHER" id="PTHR33835">
    <property type="entry name" value="YALI0C07656P"/>
    <property type="match status" value="1"/>
</dbReference>